<proteinExistence type="predicted"/>
<evidence type="ECO:0000313" key="2">
    <source>
        <dbReference type="EMBL" id="MBX51418.1"/>
    </source>
</evidence>
<dbReference type="EMBL" id="GGEC01070934">
    <property type="protein sequence ID" value="MBX51418.1"/>
    <property type="molecule type" value="Transcribed_RNA"/>
</dbReference>
<dbReference type="AlphaFoldDB" id="A0A2P2P9H1"/>
<organism evidence="2">
    <name type="scientific">Rhizophora mucronata</name>
    <name type="common">Asiatic mangrove</name>
    <dbReference type="NCBI Taxonomy" id="61149"/>
    <lineage>
        <taxon>Eukaryota</taxon>
        <taxon>Viridiplantae</taxon>
        <taxon>Streptophyta</taxon>
        <taxon>Embryophyta</taxon>
        <taxon>Tracheophyta</taxon>
        <taxon>Spermatophyta</taxon>
        <taxon>Magnoliopsida</taxon>
        <taxon>eudicotyledons</taxon>
        <taxon>Gunneridae</taxon>
        <taxon>Pentapetalae</taxon>
        <taxon>rosids</taxon>
        <taxon>fabids</taxon>
        <taxon>Malpighiales</taxon>
        <taxon>Rhizophoraceae</taxon>
        <taxon>Rhizophora</taxon>
    </lineage>
</organism>
<feature type="chain" id="PRO_5015133394" evidence="1">
    <location>
        <begin position="16"/>
        <end position="32"/>
    </location>
</feature>
<protein>
    <submittedName>
        <fullName evidence="2">Uncharacterized protein</fullName>
    </submittedName>
</protein>
<feature type="signal peptide" evidence="1">
    <location>
        <begin position="1"/>
        <end position="15"/>
    </location>
</feature>
<name>A0A2P2P9H1_RHIMU</name>
<sequence>MGVLILTTLINITWLAIQNTFSDLDRRINWGR</sequence>
<keyword evidence="1" id="KW-0732">Signal</keyword>
<evidence type="ECO:0000256" key="1">
    <source>
        <dbReference type="SAM" id="SignalP"/>
    </source>
</evidence>
<accession>A0A2P2P9H1</accession>
<reference evidence="2" key="1">
    <citation type="submission" date="2018-02" db="EMBL/GenBank/DDBJ databases">
        <title>Rhizophora mucronata_Transcriptome.</title>
        <authorList>
            <person name="Meera S.P."/>
            <person name="Sreeshan A."/>
            <person name="Augustine A."/>
        </authorList>
    </citation>
    <scope>NUCLEOTIDE SEQUENCE</scope>
    <source>
        <tissue evidence="2">Leaf</tissue>
    </source>
</reference>